<name>A0A4Z2GWP6_9TELE</name>
<dbReference type="EMBL" id="SRLO01000399">
    <property type="protein sequence ID" value="TNN57680.1"/>
    <property type="molecule type" value="Genomic_DNA"/>
</dbReference>
<evidence type="ECO:0000313" key="2">
    <source>
        <dbReference type="Proteomes" id="UP000314294"/>
    </source>
</evidence>
<organism evidence="1 2">
    <name type="scientific">Liparis tanakae</name>
    <name type="common">Tanaka's snailfish</name>
    <dbReference type="NCBI Taxonomy" id="230148"/>
    <lineage>
        <taxon>Eukaryota</taxon>
        <taxon>Metazoa</taxon>
        <taxon>Chordata</taxon>
        <taxon>Craniata</taxon>
        <taxon>Vertebrata</taxon>
        <taxon>Euteleostomi</taxon>
        <taxon>Actinopterygii</taxon>
        <taxon>Neopterygii</taxon>
        <taxon>Teleostei</taxon>
        <taxon>Neoteleostei</taxon>
        <taxon>Acanthomorphata</taxon>
        <taxon>Eupercaria</taxon>
        <taxon>Perciformes</taxon>
        <taxon>Cottioidei</taxon>
        <taxon>Cottales</taxon>
        <taxon>Liparidae</taxon>
        <taxon>Liparis</taxon>
    </lineage>
</organism>
<comment type="caution">
    <text evidence="1">The sequence shown here is derived from an EMBL/GenBank/DDBJ whole genome shotgun (WGS) entry which is preliminary data.</text>
</comment>
<proteinExistence type="predicted"/>
<dbReference type="AlphaFoldDB" id="A0A4Z2GWP6"/>
<accession>A0A4Z2GWP6</accession>
<protein>
    <submittedName>
        <fullName evidence="1">Uncharacterized protein</fullName>
    </submittedName>
</protein>
<reference evidence="1 2" key="1">
    <citation type="submission" date="2019-03" db="EMBL/GenBank/DDBJ databases">
        <title>First draft genome of Liparis tanakae, snailfish: a comprehensive survey of snailfish specific genes.</title>
        <authorList>
            <person name="Kim W."/>
            <person name="Song I."/>
            <person name="Jeong J.-H."/>
            <person name="Kim D."/>
            <person name="Kim S."/>
            <person name="Ryu S."/>
            <person name="Song J.Y."/>
            <person name="Lee S.K."/>
        </authorList>
    </citation>
    <scope>NUCLEOTIDE SEQUENCE [LARGE SCALE GENOMIC DNA]</scope>
    <source>
        <tissue evidence="1">Muscle</tissue>
    </source>
</reference>
<sequence>MANKGGVDVMGGGTNTSSESTRLCTRFIPNVIVAKGRGVALAGPSLGLSGSCFVTCHGATSNDGHLGRALPSLSRCDGRHTPRLDPAPLAARRCEQTAPRLDYA</sequence>
<keyword evidence="2" id="KW-1185">Reference proteome</keyword>
<dbReference type="Proteomes" id="UP000314294">
    <property type="component" value="Unassembled WGS sequence"/>
</dbReference>
<evidence type="ECO:0000313" key="1">
    <source>
        <dbReference type="EMBL" id="TNN57680.1"/>
    </source>
</evidence>
<gene>
    <name evidence="1" type="ORF">EYF80_032142</name>
</gene>